<sequence length="61" mass="6676">MSRYALAFMFVAAVCWIGALTLEQNAVALGTMLQVLGSISAVAFLLAMVKGRRIKFDPYLH</sequence>
<name>A0A7X1G1P2_9PSED</name>
<gene>
    <name evidence="2" type="ORF">H7993_00165</name>
</gene>
<accession>A0A7X1G1P2</accession>
<dbReference type="AlphaFoldDB" id="A0A7X1G1P2"/>
<dbReference type="NCBIfam" id="NF041882">
    <property type="entry name" value="PA3371_fam"/>
    <property type="match status" value="1"/>
</dbReference>
<comment type="caution">
    <text evidence="2">The sequence shown here is derived from an EMBL/GenBank/DDBJ whole genome shotgun (WGS) entry which is preliminary data.</text>
</comment>
<keyword evidence="1" id="KW-0472">Membrane</keyword>
<dbReference type="EMBL" id="JACMYH010000001">
    <property type="protein sequence ID" value="MBC2676797.1"/>
    <property type="molecule type" value="Genomic_DNA"/>
</dbReference>
<keyword evidence="3" id="KW-1185">Reference proteome</keyword>
<feature type="transmembrane region" description="Helical" evidence="1">
    <location>
        <begin position="31"/>
        <end position="49"/>
    </location>
</feature>
<dbReference type="InterPro" id="IPR049711">
    <property type="entry name" value="PA3371-like"/>
</dbReference>
<protein>
    <submittedName>
        <fullName evidence="2">Uncharacterized protein</fullName>
    </submittedName>
</protein>
<keyword evidence="1" id="KW-1133">Transmembrane helix</keyword>
<evidence type="ECO:0000313" key="3">
    <source>
        <dbReference type="Proteomes" id="UP000546173"/>
    </source>
</evidence>
<reference evidence="2 3" key="1">
    <citation type="submission" date="2020-08" db="EMBL/GenBank/DDBJ databases">
        <title>Pseudomonas sp. nov.</title>
        <authorList>
            <person name="Gieschler S."/>
            <person name="Fiedler G."/>
            <person name="Brinks E."/>
            <person name="Boehnlein C."/>
            <person name="Franz C.M.A.P."/>
            <person name="Kabisch J."/>
        </authorList>
    </citation>
    <scope>NUCLEOTIDE SEQUENCE [LARGE SCALE GENOMIC DNA]</scope>
    <source>
        <strain evidence="2 3">MBT-2</strain>
    </source>
</reference>
<keyword evidence="1" id="KW-0812">Transmembrane</keyword>
<evidence type="ECO:0000313" key="2">
    <source>
        <dbReference type="EMBL" id="MBC2676797.1"/>
    </source>
</evidence>
<dbReference type="Proteomes" id="UP000546173">
    <property type="component" value="Unassembled WGS sequence"/>
</dbReference>
<evidence type="ECO:0000256" key="1">
    <source>
        <dbReference type="SAM" id="Phobius"/>
    </source>
</evidence>
<proteinExistence type="predicted"/>
<dbReference type="RefSeq" id="WP_185793019.1">
    <property type="nucleotide sequence ID" value="NZ_JACMYH010000001.1"/>
</dbReference>
<organism evidence="2 3">
    <name type="scientific">Pseudomonas baltica</name>
    <dbReference type="NCBI Taxonomy" id="2762576"/>
    <lineage>
        <taxon>Bacteria</taxon>
        <taxon>Pseudomonadati</taxon>
        <taxon>Pseudomonadota</taxon>
        <taxon>Gammaproteobacteria</taxon>
        <taxon>Pseudomonadales</taxon>
        <taxon>Pseudomonadaceae</taxon>
        <taxon>Pseudomonas</taxon>
    </lineage>
</organism>